<comment type="caution">
    <text evidence="2">The sequence shown here is derived from an EMBL/GenBank/DDBJ whole genome shotgun (WGS) entry which is preliminary data.</text>
</comment>
<dbReference type="RefSeq" id="WP_344812613.1">
    <property type="nucleotide sequence ID" value="NZ_BAAAYX010000009.1"/>
</dbReference>
<dbReference type="InterPro" id="IPR036374">
    <property type="entry name" value="OxRdtase_Mopterin-bd_sf"/>
</dbReference>
<evidence type="ECO:0000259" key="1">
    <source>
        <dbReference type="Pfam" id="PF00174"/>
    </source>
</evidence>
<organism evidence="2 3">
    <name type="scientific">Microlunatus aurantiacus</name>
    <dbReference type="NCBI Taxonomy" id="446786"/>
    <lineage>
        <taxon>Bacteria</taxon>
        <taxon>Bacillati</taxon>
        <taxon>Actinomycetota</taxon>
        <taxon>Actinomycetes</taxon>
        <taxon>Propionibacteriales</taxon>
        <taxon>Propionibacteriaceae</taxon>
        <taxon>Microlunatus</taxon>
    </lineage>
</organism>
<dbReference type="EMBL" id="BAAAYX010000009">
    <property type="protein sequence ID" value="GAA3705754.1"/>
    <property type="molecule type" value="Genomic_DNA"/>
</dbReference>
<keyword evidence="3" id="KW-1185">Reference proteome</keyword>
<dbReference type="Gene3D" id="3.90.420.10">
    <property type="entry name" value="Oxidoreductase, molybdopterin-binding domain"/>
    <property type="match status" value="1"/>
</dbReference>
<evidence type="ECO:0000313" key="3">
    <source>
        <dbReference type="Proteomes" id="UP001500051"/>
    </source>
</evidence>
<dbReference type="InterPro" id="IPR000572">
    <property type="entry name" value="OxRdtase_Mopterin-bd_dom"/>
</dbReference>
<dbReference type="Pfam" id="PF00174">
    <property type="entry name" value="Oxidored_molyb"/>
    <property type="match status" value="1"/>
</dbReference>
<sequence>MVLPPGQRAVQGLPRFGVELESAPPVPPTDLEIEISGQLARRVSLRPDDLATLPRRRSESALHCVAGWSAVGLVWEGVPFAEVYRLLIEPALADRARVGYLVFVGLDGYRSIVTVEDALADGVLIADRLDGRPLTAEHGAPARLVSPDQYGFVSTKYLCRIELHPSEPVNLYHSRKSIQRALRTVRPHRRARVWREERHRYVPSWLIRRVYRRLVPLPAPPAGEAA</sequence>
<reference evidence="3" key="1">
    <citation type="journal article" date="2019" name="Int. J. Syst. Evol. Microbiol.">
        <title>The Global Catalogue of Microorganisms (GCM) 10K type strain sequencing project: providing services to taxonomists for standard genome sequencing and annotation.</title>
        <authorList>
            <consortium name="The Broad Institute Genomics Platform"/>
            <consortium name="The Broad Institute Genome Sequencing Center for Infectious Disease"/>
            <person name="Wu L."/>
            <person name="Ma J."/>
        </authorList>
    </citation>
    <scope>NUCLEOTIDE SEQUENCE [LARGE SCALE GENOMIC DNA]</scope>
    <source>
        <strain evidence="3">JCM 16548</strain>
    </source>
</reference>
<name>A0ABP7DKL1_9ACTN</name>
<protein>
    <recommendedName>
        <fullName evidence="1">Oxidoreductase molybdopterin-binding domain-containing protein</fullName>
    </recommendedName>
</protein>
<proteinExistence type="predicted"/>
<dbReference type="PANTHER" id="PTHR43032">
    <property type="entry name" value="PROTEIN-METHIONINE-SULFOXIDE REDUCTASE"/>
    <property type="match status" value="1"/>
</dbReference>
<evidence type="ECO:0000313" key="2">
    <source>
        <dbReference type="EMBL" id="GAA3705754.1"/>
    </source>
</evidence>
<dbReference type="Proteomes" id="UP001500051">
    <property type="component" value="Unassembled WGS sequence"/>
</dbReference>
<accession>A0ABP7DKL1</accession>
<dbReference type="SUPFAM" id="SSF56524">
    <property type="entry name" value="Oxidoreductase molybdopterin-binding domain"/>
    <property type="match status" value="1"/>
</dbReference>
<gene>
    <name evidence="2" type="ORF">GCM10022204_24130</name>
</gene>
<feature type="domain" description="Oxidoreductase molybdopterin-binding" evidence="1">
    <location>
        <begin position="26"/>
        <end position="168"/>
    </location>
</feature>